<dbReference type="EMBL" id="JAOQAZ010000018">
    <property type="protein sequence ID" value="KAJ4256942.1"/>
    <property type="molecule type" value="Genomic_DNA"/>
</dbReference>
<sequence>MAAVWRHAFGKVLDHDGWLKKAPDVTFKDDDISGGQECPKVFGSGNADVRAGEQILTAAAPFINGDGRYVHTSESMGTVKKFDMQSEVVLYFAQLVNFGADRGGERDDIVWIYGDSSKAWMYANEGDGKFSDSVELDIPDKCKTKGIHWGDVNNDGLDDMICIGPEGDMHVSLNKGGNPPTFEFLGGYFTHPEGYSQKHVRPADIDGDGRLDYCVVADNGDIRCWRNGGLGARAEYWQDLGKVAPGRDMGDIEGVRFVDINGDGRSDWLWIDKTGKVTTYINQRGDGKGMVPSWLDAGVTHGGMGQSTQGREYIMFGRLYDSGRRDYAWLDWGGSCKLTKCAVELKAWKNTGHGGKFQKGDGAKWGDMSGSGFDDYIWVSPDGQINVFQNRNSKPGSTDQYKIGWIDHGVVLKTGMDRKAIHIGDWDGDGKADIIGANKADGALTVWKTKFDGKDFSFTKTTPTNTNKCTQGWGVGFQDIGLFFADITGSGCVDYICMEPNGKAVAWLNDDEGTMRYAGQIKYSEAKDRANHRFADVNGNGKADFLWVDKFTGDATVWYNNGELPNAERMSGSKFHWLPQGKLYLGSARGPNMHYPNVNGLGRADQVEVRATTGWGYAWYNTCPGGGDDGDEPPEDPGLPKYTPGEVDEPGDDVPDPNEDAAKKFCDANEASWGPKLWKELGMGDWFVTRSTLYSNRPDGWPIPSTGLKEYHGVPRVLAQYNLNDEDQAFNFPTDCLTVGGPCSLDKSTLTDNCHDNWQRAYTLWNIATFVKFVQRWNRDFLDSGLDVDLRLPTMAKTFHPKNSDEMEMDSTSWVVMAAGLLGAVSPYAGAVGSGLGAGSGLLTMVSAMLGWTTADDQYDPRFDSYVNLTAKYADLRGNVREAIADYMHSYVSTMPPAGNTVEGTRLAHLLEDGTFTEQDILGDIDYKLFTRWTTAPMIAEIWNLQKVFILKFPKGYMEFTAKGKTFKWDPCHGTKLYEDTIEDMTVCTGDNYNYVILGWSLDPDVMFANYGVADLDSFNVTKSDMVKSAQHMQDRSFEFMPRRPDFFTSLWQEMADDPATSPDTSATLPVNVPIYELNGLEIEWHYDSCLGYSGAREFQYCLQYIALHTCEKYKWQSYPWPYGVGTGPW</sequence>
<evidence type="ECO:0000313" key="4">
    <source>
        <dbReference type="Proteomes" id="UP001152049"/>
    </source>
</evidence>
<feature type="compositionally biased region" description="Acidic residues" evidence="2">
    <location>
        <begin position="646"/>
        <end position="657"/>
    </location>
</feature>
<dbReference type="SUPFAM" id="SSF69318">
    <property type="entry name" value="Integrin alpha N-terminal domain"/>
    <property type="match status" value="1"/>
</dbReference>
<proteinExistence type="predicted"/>
<reference evidence="3" key="1">
    <citation type="submission" date="2022-09" db="EMBL/GenBank/DDBJ databases">
        <title>Fusarium specimens isolated from Avocado Roots.</title>
        <authorList>
            <person name="Stajich J."/>
            <person name="Roper C."/>
            <person name="Heimlech-Rivalta G."/>
        </authorList>
    </citation>
    <scope>NUCLEOTIDE SEQUENCE</scope>
    <source>
        <strain evidence="3">CF00136</strain>
    </source>
</reference>
<dbReference type="PANTHER" id="PTHR46580:SF4">
    <property type="entry name" value="ATP_GTP-BINDING PROTEIN"/>
    <property type="match status" value="1"/>
</dbReference>
<gene>
    <name evidence="3" type="ORF">NW762_009038</name>
</gene>
<accession>A0A9W8RWT4</accession>
<evidence type="ECO:0008006" key="5">
    <source>
        <dbReference type="Google" id="ProtNLM"/>
    </source>
</evidence>
<dbReference type="AlphaFoldDB" id="A0A9W8RWT4"/>
<evidence type="ECO:0000256" key="2">
    <source>
        <dbReference type="SAM" id="MobiDB-lite"/>
    </source>
</evidence>
<keyword evidence="4" id="KW-1185">Reference proteome</keyword>
<keyword evidence="1" id="KW-0732">Signal</keyword>
<protein>
    <recommendedName>
        <fullName evidence="5">Insecticide toxin TcdB middle/N-terminal domain-containing protein</fullName>
    </recommendedName>
</protein>
<name>A0A9W8RWT4_9HYPO</name>
<dbReference type="InterPro" id="IPR013517">
    <property type="entry name" value="FG-GAP"/>
</dbReference>
<evidence type="ECO:0000256" key="1">
    <source>
        <dbReference type="ARBA" id="ARBA00022729"/>
    </source>
</evidence>
<comment type="caution">
    <text evidence="3">The sequence shown here is derived from an EMBL/GenBank/DDBJ whole genome shotgun (WGS) entry which is preliminary data.</text>
</comment>
<dbReference type="Proteomes" id="UP001152049">
    <property type="component" value="Unassembled WGS sequence"/>
</dbReference>
<evidence type="ECO:0000313" key="3">
    <source>
        <dbReference type="EMBL" id="KAJ4256942.1"/>
    </source>
</evidence>
<feature type="region of interest" description="Disordered" evidence="2">
    <location>
        <begin position="623"/>
        <end position="657"/>
    </location>
</feature>
<organism evidence="3 4">
    <name type="scientific">Fusarium torreyae</name>
    <dbReference type="NCBI Taxonomy" id="1237075"/>
    <lineage>
        <taxon>Eukaryota</taxon>
        <taxon>Fungi</taxon>
        <taxon>Dikarya</taxon>
        <taxon>Ascomycota</taxon>
        <taxon>Pezizomycotina</taxon>
        <taxon>Sordariomycetes</taxon>
        <taxon>Hypocreomycetidae</taxon>
        <taxon>Hypocreales</taxon>
        <taxon>Nectriaceae</taxon>
        <taxon>Fusarium</taxon>
    </lineage>
</organism>
<dbReference type="OrthoDB" id="3915838at2759"/>
<dbReference type="PANTHER" id="PTHR46580">
    <property type="entry name" value="SENSOR KINASE-RELATED"/>
    <property type="match status" value="1"/>
</dbReference>
<dbReference type="InterPro" id="IPR028994">
    <property type="entry name" value="Integrin_alpha_N"/>
</dbReference>
<dbReference type="Pfam" id="PF13517">
    <property type="entry name" value="FG-GAP_3"/>
    <property type="match status" value="3"/>
</dbReference>